<dbReference type="InterPro" id="IPR039045">
    <property type="entry name" value="SCHIP_1"/>
</dbReference>
<evidence type="ECO:0000313" key="3">
    <source>
        <dbReference type="EMBL" id="CAD7255311.1"/>
    </source>
</evidence>
<dbReference type="GO" id="GO:0030054">
    <property type="term" value="C:cell junction"/>
    <property type="evidence" value="ECO:0007669"/>
    <property type="project" value="TreeGrafter"/>
</dbReference>
<accession>A0A7R9AJH3</accession>
<keyword evidence="4" id="KW-1185">Reference proteome</keyword>
<dbReference type="PANTHER" id="PTHR13103">
    <property type="entry name" value="SCHWANNOMIN INTERACTING PROTEIN 1"/>
    <property type="match status" value="1"/>
</dbReference>
<organism evidence="3">
    <name type="scientific">Darwinula stevensoni</name>
    <dbReference type="NCBI Taxonomy" id="69355"/>
    <lineage>
        <taxon>Eukaryota</taxon>
        <taxon>Metazoa</taxon>
        <taxon>Ecdysozoa</taxon>
        <taxon>Arthropoda</taxon>
        <taxon>Crustacea</taxon>
        <taxon>Oligostraca</taxon>
        <taxon>Ostracoda</taxon>
        <taxon>Podocopa</taxon>
        <taxon>Podocopida</taxon>
        <taxon>Darwinulocopina</taxon>
        <taxon>Darwinuloidea</taxon>
        <taxon>Darwinulidae</taxon>
        <taxon>Darwinula</taxon>
    </lineage>
</organism>
<evidence type="ECO:0000313" key="4">
    <source>
        <dbReference type="Proteomes" id="UP000677054"/>
    </source>
</evidence>
<gene>
    <name evidence="3" type="ORF">DSTB1V02_LOCUS15056</name>
</gene>
<dbReference type="EMBL" id="LR922043">
    <property type="protein sequence ID" value="CAD7255311.1"/>
    <property type="molecule type" value="Genomic_DNA"/>
</dbReference>
<evidence type="ECO:0000256" key="1">
    <source>
        <dbReference type="ARBA" id="ARBA00023054"/>
    </source>
</evidence>
<sequence length="62" mass="7360">MARMQVELERQRRKLQPISSLIPVPDECRGVRRLTRRILTPMNVAQLQVIVNDFHTQIESQY</sequence>
<proteinExistence type="predicted"/>
<dbReference type="Proteomes" id="UP000677054">
    <property type="component" value="Unassembled WGS sequence"/>
</dbReference>
<dbReference type="Pfam" id="PF10148">
    <property type="entry name" value="SCHIP-1_C"/>
    <property type="match status" value="1"/>
</dbReference>
<feature type="domain" description="Schwannomin interacting protein 1 C-terminal" evidence="2">
    <location>
        <begin position="1"/>
        <end position="60"/>
    </location>
</feature>
<reference evidence="3" key="1">
    <citation type="submission" date="2020-11" db="EMBL/GenBank/DDBJ databases">
        <authorList>
            <person name="Tran Van P."/>
        </authorList>
    </citation>
    <scope>NUCLEOTIDE SEQUENCE</scope>
</reference>
<feature type="non-terminal residue" evidence="3">
    <location>
        <position position="62"/>
    </location>
</feature>
<name>A0A7R9AJH3_9CRUS</name>
<dbReference type="PANTHER" id="PTHR13103:SF2">
    <property type="entry name" value="IQCJ-SCHIP1 READTHROUGH TRANSCRIPT PROTEIN-RELATED"/>
    <property type="match status" value="1"/>
</dbReference>
<dbReference type="GO" id="GO:0005886">
    <property type="term" value="C:plasma membrane"/>
    <property type="evidence" value="ECO:0007669"/>
    <property type="project" value="TreeGrafter"/>
</dbReference>
<keyword evidence="1" id="KW-0175">Coiled coil</keyword>
<dbReference type="InterPro" id="IPR015649">
    <property type="entry name" value="SCHIP_1_C"/>
</dbReference>
<dbReference type="EMBL" id="CAJPEV010022525">
    <property type="protein sequence ID" value="CAG0908262.1"/>
    <property type="molecule type" value="Genomic_DNA"/>
</dbReference>
<protein>
    <recommendedName>
        <fullName evidence="2">Schwannomin interacting protein 1 C-terminal domain-containing protein</fullName>
    </recommendedName>
</protein>
<evidence type="ECO:0000259" key="2">
    <source>
        <dbReference type="Pfam" id="PF10148"/>
    </source>
</evidence>
<dbReference type="AlphaFoldDB" id="A0A7R9AJH3"/>
<dbReference type="GO" id="GO:0035332">
    <property type="term" value="P:positive regulation of hippo signaling"/>
    <property type="evidence" value="ECO:0007669"/>
    <property type="project" value="TreeGrafter"/>
</dbReference>
<dbReference type="OrthoDB" id="6260144at2759"/>